<sequence length="139" mass="16486">MVGELRMEDKEYWELSEEKRAEQDIIDAKETEAKERYYKNMFSKSLIGCSATFNHETGKSMGCLARELCDNCLSPPDHLVRKAQSEFHKTITGRTVFHKSNMEEIPKKNRLKKIRNEIRKNRAKIRRMRFTAIWRGDNM</sequence>
<evidence type="ECO:0000313" key="1">
    <source>
        <dbReference type="EMBL" id="KKK58080.1"/>
    </source>
</evidence>
<comment type="caution">
    <text evidence="1">The sequence shown here is derived from an EMBL/GenBank/DDBJ whole genome shotgun (WGS) entry which is preliminary data.</text>
</comment>
<protein>
    <submittedName>
        <fullName evidence="1">Uncharacterized protein</fullName>
    </submittedName>
</protein>
<reference evidence="1" key="1">
    <citation type="journal article" date="2015" name="Nature">
        <title>Complex archaea that bridge the gap between prokaryotes and eukaryotes.</title>
        <authorList>
            <person name="Spang A."/>
            <person name="Saw J.H."/>
            <person name="Jorgensen S.L."/>
            <person name="Zaremba-Niedzwiedzka K."/>
            <person name="Martijn J."/>
            <person name="Lind A.E."/>
            <person name="van Eijk R."/>
            <person name="Schleper C."/>
            <person name="Guy L."/>
            <person name="Ettema T.J."/>
        </authorList>
    </citation>
    <scope>NUCLEOTIDE SEQUENCE</scope>
</reference>
<dbReference type="AlphaFoldDB" id="A0A0F8XAS5"/>
<proteinExistence type="predicted"/>
<gene>
    <name evidence="1" type="ORF">LCGC14_3048050</name>
</gene>
<feature type="non-terminal residue" evidence="1">
    <location>
        <position position="139"/>
    </location>
</feature>
<dbReference type="EMBL" id="LAZR01064157">
    <property type="protein sequence ID" value="KKK58080.1"/>
    <property type="molecule type" value="Genomic_DNA"/>
</dbReference>
<accession>A0A0F8XAS5</accession>
<name>A0A0F8XAS5_9ZZZZ</name>
<organism evidence="1">
    <name type="scientific">marine sediment metagenome</name>
    <dbReference type="NCBI Taxonomy" id="412755"/>
    <lineage>
        <taxon>unclassified sequences</taxon>
        <taxon>metagenomes</taxon>
        <taxon>ecological metagenomes</taxon>
    </lineage>
</organism>